<name>A0AAD1XXH6_EUPCR</name>
<feature type="compositionally biased region" description="Polar residues" evidence="4">
    <location>
        <begin position="863"/>
        <end position="875"/>
    </location>
</feature>
<protein>
    <recommendedName>
        <fullName evidence="5">RCC1-like domain-containing protein</fullName>
    </recommendedName>
</protein>
<evidence type="ECO:0000256" key="1">
    <source>
        <dbReference type="ARBA" id="ARBA00022737"/>
    </source>
</evidence>
<evidence type="ECO:0000313" key="7">
    <source>
        <dbReference type="Proteomes" id="UP001295684"/>
    </source>
</evidence>
<comment type="caution">
    <text evidence="6">The sequence shown here is derived from an EMBL/GenBank/DDBJ whole genome shotgun (WGS) entry which is preliminary data.</text>
</comment>
<dbReference type="Pfam" id="PF25390">
    <property type="entry name" value="WD40_RLD"/>
    <property type="match status" value="1"/>
</dbReference>
<feature type="repeat" description="RCC1" evidence="2">
    <location>
        <begin position="159"/>
        <end position="212"/>
    </location>
</feature>
<evidence type="ECO:0000259" key="5">
    <source>
        <dbReference type="Pfam" id="PF25390"/>
    </source>
</evidence>
<dbReference type="Gene3D" id="1.10.287.1490">
    <property type="match status" value="1"/>
</dbReference>
<reference evidence="6" key="1">
    <citation type="submission" date="2023-07" db="EMBL/GenBank/DDBJ databases">
        <authorList>
            <consortium name="AG Swart"/>
            <person name="Singh M."/>
            <person name="Singh A."/>
            <person name="Seah K."/>
            <person name="Emmerich C."/>
        </authorList>
    </citation>
    <scope>NUCLEOTIDE SEQUENCE</scope>
    <source>
        <strain evidence="6">DP1</strain>
    </source>
</reference>
<gene>
    <name evidence="6" type="ORF">ECRASSUSDP1_LOCUS22321</name>
</gene>
<dbReference type="PANTHER" id="PTHR22870">
    <property type="entry name" value="REGULATOR OF CHROMOSOME CONDENSATION"/>
    <property type="match status" value="1"/>
</dbReference>
<accession>A0AAD1XXH6</accession>
<feature type="region of interest" description="Disordered" evidence="4">
    <location>
        <begin position="1"/>
        <end position="68"/>
    </location>
</feature>
<feature type="compositionally biased region" description="Polar residues" evidence="4">
    <location>
        <begin position="1"/>
        <end position="24"/>
    </location>
</feature>
<evidence type="ECO:0000256" key="4">
    <source>
        <dbReference type="SAM" id="MobiDB-lite"/>
    </source>
</evidence>
<feature type="repeat" description="RCC1" evidence="2">
    <location>
        <begin position="340"/>
        <end position="391"/>
    </location>
</feature>
<dbReference type="PANTHER" id="PTHR22870:SF408">
    <property type="entry name" value="OS09G0560450 PROTEIN"/>
    <property type="match status" value="1"/>
</dbReference>
<dbReference type="AlphaFoldDB" id="A0AAD1XXH6"/>
<proteinExistence type="predicted"/>
<keyword evidence="1" id="KW-0677">Repeat</keyword>
<organism evidence="6 7">
    <name type="scientific">Euplotes crassus</name>
    <dbReference type="NCBI Taxonomy" id="5936"/>
    <lineage>
        <taxon>Eukaryota</taxon>
        <taxon>Sar</taxon>
        <taxon>Alveolata</taxon>
        <taxon>Ciliophora</taxon>
        <taxon>Intramacronucleata</taxon>
        <taxon>Spirotrichea</taxon>
        <taxon>Hypotrichia</taxon>
        <taxon>Euplotida</taxon>
        <taxon>Euplotidae</taxon>
        <taxon>Moneuplotes</taxon>
    </lineage>
</organism>
<dbReference type="PRINTS" id="PR00633">
    <property type="entry name" value="RCCNDNSATION"/>
</dbReference>
<dbReference type="PROSITE" id="PS50012">
    <property type="entry name" value="RCC1_3"/>
    <property type="match status" value="3"/>
</dbReference>
<keyword evidence="3" id="KW-0175">Coiled coil</keyword>
<dbReference type="PROSITE" id="PS00626">
    <property type="entry name" value="RCC1_2"/>
    <property type="match status" value="1"/>
</dbReference>
<feature type="repeat" description="RCC1" evidence="2">
    <location>
        <begin position="105"/>
        <end position="158"/>
    </location>
</feature>
<keyword evidence="7" id="KW-1185">Reference proteome</keyword>
<evidence type="ECO:0000313" key="6">
    <source>
        <dbReference type="EMBL" id="CAI2380880.1"/>
    </source>
</evidence>
<dbReference type="InterPro" id="IPR058923">
    <property type="entry name" value="RCC1-like_dom"/>
</dbReference>
<dbReference type="EMBL" id="CAMPGE010022880">
    <property type="protein sequence ID" value="CAI2380880.1"/>
    <property type="molecule type" value="Genomic_DNA"/>
</dbReference>
<feature type="coiled-coil region" evidence="3">
    <location>
        <begin position="591"/>
        <end position="720"/>
    </location>
</feature>
<dbReference type="InterPro" id="IPR000408">
    <property type="entry name" value="Reg_chr_condens"/>
</dbReference>
<feature type="compositionally biased region" description="Basic residues" evidence="4">
    <location>
        <begin position="26"/>
        <end position="42"/>
    </location>
</feature>
<dbReference type="Gene3D" id="2.130.10.30">
    <property type="entry name" value="Regulator of chromosome condensation 1/beta-lactamase-inhibitor protein II"/>
    <property type="match status" value="2"/>
</dbReference>
<dbReference type="Proteomes" id="UP001295684">
    <property type="component" value="Unassembled WGS sequence"/>
</dbReference>
<evidence type="ECO:0000256" key="3">
    <source>
        <dbReference type="SAM" id="Coils"/>
    </source>
</evidence>
<evidence type="ECO:0000256" key="2">
    <source>
        <dbReference type="PROSITE-ProRule" id="PRU00235"/>
    </source>
</evidence>
<feature type="compositionally biased region" description="Polar residues" evidence="4">
    <location>
        <begin position="49"/>
        <end position="68"/>
    </location>
</feature>
<feature type="region of interest" description="Disordered" evidence="4">
    <location>
        <begin position="852"/>
        <end position="875"/>
    </location>
</feature>
<dbReference type="SUPFAM" id="SSF50985">
    <property type="entry name" value="RCC1/BLIP-II"/>
    <property type="match status" value="2"/>
</dbReference>
<sequence>MSYSHNFEPSQNPDIINIKTNNPQSKRLKKLKSKKRRTKHCPRGKENINPHNSQQPPSEQTEVYQSTPASSKLEAGFVPRILKYSLQIDNVSCGESHIAFITDCGHLYMRGDNSYGKLGLGYTDPSEIALPSLVESLSDYEIKQVSCGANHTGCVTKAGKVFLWGQNKYGALGNDYGQDAPHPQLVDYISQYKIKAQKVSCGWYHTCILSTKGDVFLTGFLQQQSDQTFSLIHVPEKCVDVSCGEKEVLLLTKSGFVYSIDLTNPDMMRPVKVKDLETEFIIKIDCNQYCAAITDEKVLYIWGESFLGNFKKPERIECIPKSVLDVSLGTSVSACIDSSGLIWTWGENTNGELGVGDFQPKSTPFPVMALQRKNVTKISCGGSFYIAIGKPIIKRKNTRNKASNISNTEFIKTDGKLIKEDSGIQIQSNYVEDTLEPFRCRKSSTKLELEIEKLQTQNIQLLSKARETPDPIDYQQLPFAREVNLPGYPEHQRMVTVNDCQIQTEKGSKTEESEITSFKNMNEVLVKNTMISEKSNMAIQTDIEGMIQTEFSIFNKQRTQSLLDETQNENTTQMMNRSLNVSNIEEKDSVIESYEQTISYLSNQVKDLQKEVSKVKTMRNDLTELESQRNQEQQENIQVISDLKLKLEQSQAQNMLLRTEFDNYKELKEEEIAGLKIDKTTLQTEYEEYKNDYNEFTMSVQELRAALGKLKSDYKLLSLENSTLQDVLAKEKDLNKKNFDMRSSQREEVAGSDQRVRASYINPYESLPVDNCPHLDYEDNTKNYRYSSVKRKNMRGPYTPSTLLEIDVNNVDRKRYRGDTLSPSQSSHNVKLNFGDEINLDSQSPILYYSFPKSGKENENGRTSHSQVPWIQTPF</sequence>
<dbReference type="InterPro" id="IPR009091">
    <property type="entry name" value="RCC1/BLIP-II"/>
</dbReference>
<feature type="domain" description="RCC1-like" evidence="5">
    <location>
        <begin position="86"/>
        <end position="386"/>
    </location>
</feature>
<dbReference type="InterPro" id="IPR051210">
    <property type="entry name" value="Ub_ligase/GEF_domain"/>
</dbReference>